<sequence>MSCWSKFVFYVIIIFLTTGMIIVTTMINSLHYEMKYKSRDIFQHNRQANLLVKFDIAAPIVFFVVSIFYKQVILPLLCLPFIGTTIVLYKENRLFFTPNNLQNRLKFDEKYSVVKMLMYSGLFIYLVIRGAVQMGLCLSS</sequence>
<dbReference type="InterPro" id="IPR003377">
    <property type="entry name" value="Cornichon"/>
</dbReference>
<name>A0A132NV61_GIAIN</name>
<evidence type="ECO:0008006" key="4">
    <source>
        <dbReference type="Google" id="ProtNLM"/>
    </source>
</evidence>
<dbReference type="OrthoDB" id="10249438at2759"/>
<organism evidence="2 3">
    <name type="scientific">Giardia duodenalis assemblage B</name>
    <dbReference type="NCBI Taxonomy" id="1394984"/>
    <lineage>
        <taxon>Eukaryota</taxon>
        <taxon>Metamonada</taxon>
        <taxon>Diplomonadida</taxon>
        <taxon>Hexamitidae</taxon>
        <taxon>Giardiinae</taxon>
        <taxon>Giardia</taxon>
    </lineage>
</organism>
<dbReference type="VEuPathDB" id="GiardiaDB:QR46_2039"/>
<evidence type="ECO:0000256" key="1">
    <source>
        <dbReference type="SAM" id="Phobius"/>
    </source>
</evidence>
<feature type="transmembrane region" description="Helical" evidence="1">
    <location>
        <begin position="7"/>
        <end position="27"/>
    </location>
</feature>
<dbReference type="GO" id="GO:0016192">
    <property type="term" value="P:vesicle-mediated transport"/>
    <property type="evidence" value="ECO:0007669"/>
    <property type="project" value="InterPro"/>
</dbReference>
<dbReference type="EMBL" id="JXTI01000049">
    <property type="protein sequence ID" value="KWX13961.1"/>
    <property type="molecule type" value="Genomic_DNA"/>
</dbReference>
<protein>
    <recommendedName>
        <fullName evidence="4">Cornichon protein</fullName>
    </recommendedName>
</protein>
<evidence type="ECO:0000313" key="3">
    <source>
        <dbReference type="Proteomes" id="UP000070089"/>
    </source>
</evidence>
<dbReference type="SMART" id="SM01398">
    <property type="entry name" value="Cornichon"/>
    <property type="match status" value="1"/>
</dbReference>
<gene>
    <name evidence="2" type="ORF">QR46_2039</name>
</gene>
<comment type="caution">
    <text evidence="2">The sequence shown here is derived from an EMBL/GenBank/DDBJ whole genome shotgun (WGS) entry which is preliminary data.</text>
</comment>
<feature type="transmembrane region" description="Helical" evidence="1">
    <location>
        <begin position="111"/>
        <end position="132"/>
    </location>
</feature>
<accession>A0A132NV61</accession>
<reference evidence="2 3" key="1">
    <citation type="journal article" date="2015" name="Mol. Biochem. Parasitol.">
        <title>Identification of polymorphic genes for use in assemblage B genotyping assays through comparative genomics of multiple assemblage B Giardia duodenalis isolates.</title>
        <authorList>
            <person name="Wielinga C."/>
            <person name="Thompson R.C."/>
            <person name="Monis P."/>
            <person name="Ryan U."/>
        </authorList>
    </citation>
    <scope>NUCLEOTIDE SEQUENCE [LARGE SCALE GENOMIC DNA]</scope>
    <source>
        <strain evidence="2 3">BAH15c1</strain>
    </source>
</reference>
<keyword evidence="1" id="KW-0472">Membrane</keyword>
<dbReference type="Proteomes" id="UP000070089">
    <property type="component" value="Unassembled WGS sequence"/>
</dbReference>
<dbReference type="AlphaFoldDB" id="A0A132NV61"/>
<evidence type="ECO:0000313" key="2">
    <source>
        <dbReference type="EMBL" id="KWX13961.1"/>
    </source>
</evidence>
<keyword evidence="1" id="KW-0812">Transmembrane</keyword>
<keyword evidence="1" id="KW-1133">Transmembrane helix</keyword>
<feature type="transmembrane region" description="Helical" evidence="1">
    <location>
        <begin position="73"/>
        <end position="90"/>
    </location>
</feature>
<proteinExistence type="predicted"/>